<dbReference type="PANTHER" id="PTHR43047:SF72">
    <property type="entry name" value="OSMOSENSING HISTIDINE PROTEIN KINASE SLN1"/>
    <property type="match status" value="1"/>
</dbReference>
<dbReference type="InterPro" id="IPR036097">
    <property type="entry name" value="HisK_dim/P_sf"/>
</dbReference>
<accession>A0ABR0EV98</accession>
<comment type="catalytic activity">
    <reaction evidence="1">
        <text>ATP + protein L-histidine = ADP + protein N-phospho-L-histidine.</text>
        <dbReference type="EC" id="2.7.13.3"/>
    </reaction>
</comment>
<dbReference type="InterPro" id="IPR003594">
    <property type="entry name" value="HATPase_dom"/>
</dbReference>
<feature type="domain" description="Response regulatory" evidence="9">
    <location>
        <begin position="1077"/>
        <end position="1198"/>
    </location>
</feature>
<evidence type="ECO:0000256" key="7">
    <source>
        <dbReference type="SAM" id="MobiDB-lite"/>
    </source>
</evidence>
<dbReference type="Pfam" id="PF00512">
    <property type="entry name" value="HisKA"/>
    <property type="match status" value="1"/>
</dbReference>
<evidence type="ECO:0000259" key="9">
    <source>
        <dbReference type="PROSITE" id="PS50110"/>
    </source>
</evidence>
<dbReference type="InterPro" id="IPR029016">
    <property type="entry name" value="GAF-like_dom_sf"/>
</dbReference>
<feature type="compositionally biased region" description="Low complexity" evidence="7">
    <location>
        <begin position="265"/>
        <end position="276"/>
    </location>
</feature>
<feature type="region of interest" description="Disordered" evidence="7">
    <location>
        <begin position="259"/>
        <end position="301"/>
    </location>
</feature>
<dbReference type="SUPFAM" id="SSF55874">
    <property type="entry name" value="ATPase domain of HSP90 chaperone/DNA topoisomerase II/histidine kinase"/>
    <property type="match status" value="1"/>
</dbReference>
<keyword evidence="5" id="KW-0418">Kinase</keyword>
<dbReference type="Gene3D" id="3.30.565.10">
    <property type="entry name" value="Histidine kinase-like ATPase, C-terminal domain"/>
    <property type="match status" value="1"/>
</dbReference>
<name>A0ABR0EV98_ZASCE</name>
<dbReference type="CDD" id="cd17546">
    <property type="entry name" value="REC_hyHK_CKI1_RcsC-like"/>
    <property type="match status" value="1"/>
</dbReference>
<feature type="compositionally biased region" description="Basic and acidic residues" evidence="7">
    <location>
        <begin position="289"/>
        <end position="299"/>
    </location>
</feature>
<dbReference type="InterPro" id="IPR003661">
    <property type="entry name" value="HisK_dim/P_dom"/>
</dbReference>
<dbReference type="Gene3D" id="1.10.287.130">
    <property type="match status" value="1"/>
</dbReference>
<dbReference type="SMART" id="SM00448">
    <property type="entry name" value="REC"/>
    <property type="match status" value="1"/>
</dbReference>
<dbReference type="InterPro" id="IPR001789">
    <property type="entry name" value="Sig_transdc_resp-reg_receiver"/>
</dbReference>
<dbReference type="PROSITE" id="PS50110">
    <property type="entry name" value="RESPONSE_REGULATORY"/>
    <property type="match status" value="1"/>
</dbReference>
<feature type="compositionally biased region" description="Polar residues" evidence="7">
    <location>
        <begin position="371"/>
        <end position="380"/>
    </location>
</feature>
<feature type="region of interest" description="Disordered" evidence="7">
    <location>
        <begin position="599"/>
        <end position="622"/>
    </location>
</feature>
<feature type="modified residue" description="4-aspartylphosphate" evidence="6">
    <location>
        <position position="1128"/>
    </location>
</feature>
<evidence type="ECO:0000313" key="10">
    <source>
        <dbReference type="EMBL" id="KAK4505539.1"/>
    </source>
</evidence>
<evidence type="ECO:0000256" key="1">
    <source>
        <dbReference type="ARBA" id="ARBA00000085"/>
    </source>
</evidence>
<protein>
    <recommendedName>
        <fullName evidence="2">histidine kinase</fullName>
        <ecNumber evidence="2">2.7.13.3</ecNumber>
    </recommendedName>
</protein>
<dbReference type="SMART" id="SM00388">
    <property type="entry name" value="HisKA"/>
    <property type="match status" value="1"/>
</dbReference>
<dbReference type="PRINTS" id="PR00344">
    <property type="entry name" value="BCTRLSENSOR"/>
</dbReference>
<organism evidence="10 11">
    <name type="scientific">Zasmidium cellare</name>
    <name type="common">Wine cellar mold</name>
    <name type="synonym">Racodium cellare</name>
    <dbReference type="NCBI Taxonomy" id="395010"/>
    <lineage>
        <taxon>Eukaryota</taxon>
        <taxon>Fungi</taxon>
        <taxon>Dikarya</taxon>
        <taxon>Ascomycota</taxon>
        <taxon>Pezizomycotina</taxon>
        <taxon>Dothideomycetes</taxon>
        <taxon>Dothideomycetidae</taxon>
        <taxon>Mycosphaerellales</taxon>
        <taxon>Mycosphaerellaceae</taxon>
        <taxon>Zasmidium</taxon>
    </lineage>
</organism>
<dbReference type="CDD" id="cd00082">
    <property type="entry name" value="HisKA"/>
    <property type="match status" value="1"/>
</dbReference>
<dbReference type="SUPFAM" id="SSF47384">
    <property type="entry name" value="Homodimeric domain of signal transducing histidine kinase"/>
    <property type="match status" value="1"/>
</dbReference>
<dbReference type="SMART" id="SM00387">
    <property type="entry name" value="HATPase_c"/>
    <property type="match status" value="1"/>
</dbReference>
<keyword evidence="3 6" id="KW-0597">Phosphoprotein</keyword>
<evidence type="ECO:0000259" key="8">
    <source>
        <dbReference type="PROSITE" id="PS50109"/>
    </source>
</evidence>
<evidence type="ECO:0000256" key="2">
    <source>
        <dbReference type="ARBA" id="ARBA00012438"/>
    </source>
</evidence>
<dbReference type="InterPro" id="IPR011006">
    <property type="entry name" value="CheY-like_superfamily"/>
</dbReference>
<evidence type="ECO:0000313" key="11">
    <source>
        <dbReference type="Proteomes" id="UP001305779"/>
    </source>
</evidence>
<dbReference type="Pfam" id="PF02518">
    <property type="entry name" value="HATPase_c"/>
    <property type="match status" value="1"/>
</dbReference>
<feature type="compositionally biased region" description="Basic and acidic residues" evidence="7">
    <location>
        <begin position="358"/>
        <end position="367"/>
    </location>
</feature>
<dbReference type="EC" id="2.7.13.3" evidence="2"/>
<reference evidence="10 11" key="1">
    <citation type="journal article" date="2023" name="G3 (Bethesda)">
        <title>A chromosome-level genome assembly of Zasmidium syzygii isolated from banana leaves.</title>
        <authorList>
            <person name="van Westerhoven A.C."/>
            <person name="Mehrabi R."/>
            <person name="Talebi R."/>
            <person name="Steentjes M.B.F."/>
            <person name="Corcolon B."/>
            <person name="Chong P.A."/>
            <person name="Kema G.H.J."/>
            <person name="Seidl M.F."/>
        </authorList>
    </citation>
    <scope>NUCLEOTIDE SEQUENCE [LARGE SCALE GENOMIC DNA]</scope>
    <source>
        <strain evidence="10 11">P124</strain>
    </source>
</reference>
<feature type="region of interest" description="Disordered" evidence="7">
    <location>
        <begin position="228"/>
        <end position="247"/>
    </location>
</feature>
<feature type="compositionally biased region" description="Low complexity" evidence="7">
    <location>
        <begin position="1048"/>
        <end position="1068"/>
    </location>
</feature>
<evidence type="ECO:0000256" key="6">
    <source>
        <dbReference type="PROSITE-ProRule" id="PRU00169"/>
    </source>
</evidence>
<feature type="compositionally biased region" description="Polar residues" evidence="7">
    <location>
        <begin position="995"/>
        <end position="1013"/>
    </location>
</feature>
<dbReference type="InterPro" id="IPR036890">
    <property type="entry name" value="HATPase_C_sf"/>
</dbReference>
<dbReference type="InterPro" id="IPR004358">
    <property type="entry name" value="Sig_transdc_His_kin-like_C"/>
</dbReference>
<dbReference type="Proteomes" id="UP001305779">
    <property type="component" value="Unassembled WGS sequence"/>
</dbReference>
<dbReference type="PROSITE" id="PS50109">
    <property type="entry name" value="HIS_KIN"/>
    <property type="match status" value="1"/>
</dbReference>
<keyword evidence="11" id="KW-1185">Reference proteome</keyword>
<feature type="compositionally biased region" description="Polar residues" evidence="7">
    <location>
        <begin position="1032"/>
        <end position="1047"/>
    </location>
</feature>
<dbReference type="Pfam" id="PF00072">
    <property type="entry name" value="Response_reg"/>
    <property type="match status" value="1"/>
</dbReference>
<proteinExistence type="predicted"/>
<sequence length="1200" mass="132578">MRARRCLVSLISTQTEFILADVAKTTALQHDAKAEDPRDQMWIGTSSFPRVQGINDEAVDVWRKARRMRDAPEDEDHYYIEGLSPHWSLVNDARNDPGHGALAFLRRGLWIRSCVSVPLRGAQGSVIGAITILDDKPRYGISANEMDFLEDISDTTVEHLNATIVRCQRQRGERLIQALGLFNSGKNSLRDWWLGQDDARVLGMGRHAAKGGLQERQARVDAEFGVQQNVPGHGYTDRGGSQSLSQPQEDYFGVEPVEQQEQINSTASSTEETISTFGDESVTLSVHPRQAEREPRTDVNDPVVAPSAAYARASNLLREAIGVDGVVFADASTVTGTSQHRDKVTSETPDRSTNPINSEKERMRPSEVESSDSGPETSKLCSLLGFSTRSRSSLLGSKPESQGFALGEHHLQRLIKRYPNGVIFHFDTEGRCSASSEEVSDPSSNEELNIERRRRTRDGKLLSRSLNDARTVALLPIWDDSIDRWRSCIIIWSTLSDRYFDQNEELTYLRAFGHSLGAELSRLDSLATDRAKATFLSSISHETRSPLHGIMAGVEFLQDSDLSLFQEEMVHTISMAGRTLLDTMNHILDYSKISNHSRSQKTSHRVLKDNVSSDRASSRPSLDETGAANIIDLARLTEEVVETTVTAYRSQYQTPLSPGNRQSFTINKNLQQGSDFTVETGEVSVIVNVDYRKNWVVKMTPGALTRVLTNLLGNALKYTAKGHISVRLRAGALNSRGTVQTAPIQLVVEDTGVGISEAFQSHGLYMPFKQEDSHSTGTGLGLSIVKQLAKDMGATLDLRSKKGRGTKVTLNFSATFAVDNSAKDMAFTADSMPEGMVVDQFHLLSPTTEDTEDYFDSSQLVGNSVLETADEWLHCNALQGPNVPTIDGNSVCAITEEQLDDLDKKSPAFLQNLLDRASKRHSHLLVLGRSIHSLSFVPRFELPAITPVFVHQPIGPRKLLRAIASDRSSSSQDERTRPTISTLPSETAKMALDRSVSSYTPHDNTRSPPSQQKRSPRYLSMDDPDADEPSLLSPSVQSGSTKVSPLPTSNAANSTTASTSIVTDSTASDTTSSEDEWILLVEDNDVNMKLLVALSKKLHLKYQCAINGQEALDVYRSTPGKYFLVLMDMSMPVLDGFAATSQIREHEKKRKLDRTAIVALTGATTEESRKRAFDCGVDEYYAKPVRMTELKKLVNRIQAQ</sequence>
<evidence type="ECO:0000256" key="4">
    <source>
        <dbReference type="ARBA" id="ARBA00022679"/>
    </source>
</evidence>
<feature type="domain" description="Histidine kinase" evidence="8">
    <location>
        <begin position="538"/>
        <end position="816"/>
    </location>
</feature>
<dbReference type="InterPro" id="IPR005467">
    <property type="entry name" value="His_kinase_dom"/>
</dbReference>
<keyword evidence="4" id="KW-0808">Transferase</keyword>
<dbReference type="Gene3D" id="3.40.50.2300">
    <property type="match status" value="1"/>
</dbReference>
<dbReference type="PANTHER" id="PTHR43047">
    <property type="entry name" value="TWO-COMPONENT HISTIDINE PROTEIN KINASE"/>
    <property type="match status" value="1"/>
</dbReference>
<dbReference type="SUPFAM" id="SSF55781">
    <property type="entry name" value="GAF domain-like"/>
    <property type="match status" value="1"/>
</dbReference>
<gene>
    <name evidence="10" type="ORF">PRZ48_003502</name>
</gene>
<dbReference type="EMBL" id="JAXOVC010000002">
    <property type="protein sequence ID" value="KAK4505539.1"/>
    <property type="molecule type" value="Genomic_DNA"/>
</dbReference>
<dbReference type="SUPFAM" id="SSF52172">
    <property type="entry name" value="CheY-like"/>
    <property type="match status" value="1"/>
</dbReference>
<comment type="caution">
    <text evidence="10">The sequence shown here is derived from an EMBL/GenBank/DDBJ whole genome shotgun (WGS) entry which is preliminary data.</text>
</comment>
<evidence type="ECO:0000256" key="3">
    <source>
        <dbReference type="ARBA" id="ARBA00022553"/>
    </source>
</evidence>
<feature type="compositionally biased region" description="Basic and acidic residues" evidence="7">
    <location>
        <begin position="339"/>
        <end position="350"/>
    </location>
</feature>
<evidence type="ECO:0000256" key="5">
    <source>
        <dbReference type="ARBA" id="ARBA00022777"/>
    </source>
</evidence>
<feature type="region of interest" description="Disordered" evidence="7">
    <location>
        <begin position="964"/>
        <end position="1068"/>
    </location>
</feature>
<dbReference type="Gene3D" id="3.30.450.40">
    <property type="match status" value="1"/>
</dbReference>
<feature type="region of interest" description="Disordered" evidence="7">
    <location>
        <begin position="335"/>
        <end position="380"/>
    </location>
</feature>